<dbReference type="Pfam" id="PF01682">
    <property type="entry name" value="DB"/>
    <property type="match status" value="1"/>
</dbReference>
<proteinExistence type="predicted"/>
<feature type="domain" description="Domain of unknown function DB" evidence="1">
    <location>
        <begin position="164"/>
        <end position="266"/>
    </location>
</feature>
<sequence>MGILFTGKAHLPNILALRPEWVEMDLSYLRSMVAMRGRFTAPHLYRHDYGCDTSQEGVVAVVESELAPLRCGGGSGCCQQRAAAPPVASCGSGCQQGYQCGAYGCMRRKALSALTARIDGVIVGDDNAEEAHTLPLDPLSSSVIIATNFTNDKLTNPNFIFRTCCEARGLPDACIRYCHFNSYTANSLEQMFYKNDACPLEAAHEMHYCAAQGMDHTQCCERSGVANTAAGGKCLTFCDQRPNRFTTLDTSYLPCYDVFENMKRCFFVEIRRKAEAKFGGKAIFQQTQDKFGEF</sequence>
<protein>
    <submittedName>
        <fullName evidence="2">DB module</fullName>
    </submittedName>
</protein>
<dbReference type="OrthoDB" id="5843172at2759"/>
<keyword evidence="3" id="KW-1185">Reference proteome</keyword>
<dbReference type="Proteomes" id="UP000230423">
    <property type="component" value="Unassembled WGS sequence"/>
</dbReference>
<gene>
    <name evidence="2" type="ORF">TELCIR_05697</name>
</gene>
<evidence type="ECO:0000313" key="2">
    <source>
        <dbReference type="EMBL" id="PIO72376.1"/>
    </source>
</evidence>
<dbReference type="EMBL" id="KZ345693">
    <property type="protein sequence ID" value="PIO72376.1"/>
    <property type="molecule type" value="Genomic_DNA"/>
</dbReference>
<evidence type="ECO:0000259" key="1">
    <source>
        <dbReference type="Pfam" id="PF01682"/>
    </source>
</evidence>
<dbReference type="PANTHER" id="PTHR46705:SF3">
    <property type="entry name" value="DOMAIN OF UNKNOWN FUNCTION DB DOMAIN-CONTAINING PROTEIN"/>
    <property type="match status" value="1"/>
</dbReference>
<dbReference type="PANTHER" id="PTHR46705">
    <property type="entry name" value="PROTEIN CBG09805"/>
    <property type="match status" value="1"/>
</dbReference>
<reference evidence="2 3" key="1">
    <citation type="submission" date="2015-09" db="EMBL/GenBank/DDBJ databases">
        <title>Draft genome of the parasitic nematode Teladorsagia circumcincta isolate WARC Sus (inbred).</title>
        <authorList>
            <person name="Mitreva M."/>
        </authorList>
    </citation>
    <scope>NUCLEOTIDE SEQUENCE [LARGE SCALE GENOMIC DNA]</scope>
    <source>
        <strain evidence="2 3">S</strain>
    </source>
</reference>
<organism evidence="2 3">
    <name type="scientific">Teladorsagia circumcincta</name>
    <name type="common">Brown stomach worm</name>
    <name type="synonym">Ostertagia circumcincta</name>
    <dbReference type="NCBI Taxonomy" id="45464"/>
    <lineage>
        <taxon>Eukaryota</taxon>
        <taxon>Metazoa</taxon>
        <taxon>Ecdysozoa</taxon>
        <taxon>Nematoda</taxon>
        <taxon>Chromadorea</taxon>
        <taxon>Rhabditida</taxon>
        <taxon>Rhabditina</taxon>
        <taxon>Rhabditomorpha</taxon>
        <taxon>Strongyloidea</taxon>
        <taxon>Trichostrongylidae</taxon>
        <taxon>Teladorsagia</taxon>
    </lineage>
</organism>
<evidence type="ECO:0000313" key="3">
    <source>
        <dbReference type="Proteomes" id="UP000230423"/>
    </source>
</evidence>
<name>A0A2G9UQE6_TELCI</name>
<dbReference type="InterPro" id="IPR002602">
    <property type="entry name" value="DB"/>
</dbReference>
<dbReference type="AlphaFoldDB" id="A0A2G9UQE6"/>
<accession>A0A2G9UQE6</accession>